<reference evidence="2 3" key="1">
    <citation type="journal article" date="2018" name="Sci. Rep.">
        <title>A novel species of the marine cyanobacterium Acaryochloris with a unique pigment content and lifestyle.</title>
        <authorList>
            <person name="Partensky F."/>
            <person name="Six C."/>
            <person name="Ratin M."/>
            <person name="Garczarek L."/>
            <person name="Vaulot D."/>
            <person name="Probert I."/>
            <person name="Calteau A."/>
            <person name="Gourvil P."/>
            <person name="Marie D."/>
            <person name="Grebert T."/>
            <person name="Bouchier C."/>
            <person name="Le Panse S."/>
            <person name="Gachenot M."/>
            <person name="Rodriguez F."/>
            <person name="Garrido J.L."/>
        </authorList>
    </citation>
    <scope>NUCLEOTIDE SEQUENCE [LARGE SCALE GENOMIC DNA]</scope>
    <source>
        <strain evidence="2 3">RCC1774</strain>
    </source>
</reference>
<comment type="caution">
    <text evidence="2">The sequence shown here is derived from an EMBL/GenBank/DDBJ whole genome shotgun (WGS) entry which is preliminary data.</text>
</comment>
<dbReference type="GO" id="GO:0005886">
    <property type="term" value="C:plasma membrane"/>
    <property type="evidence" value="ECO:0007669"/>
    <property type="project" value="TreeGrafter"/>
</dbReference>
<dbReference type="GO" id="GO:1902201">
    <property type="term" value="P:negative regulation of bacterial-type flagellum-dependent cell motility"/>
    <property type="evidence" value="ECO:0007669"/>
    <property type="project" value="TreeGrafter"/>
</dbReference>
<dbReference type="NCBIfam" id="TIGR00254">
    <property type="entry name" value="GGDEF"/>
    <property type="match status" value="1"/>
</dbReference>
<evidence type="ECO:0000313" key="2">
    <source>
        <dbReference type="EMBL" id="PZD74683.1"/>
    </source>
</evidence>
<evidence type="ECO:0000259" key="1">
    <source>
        <dbReference type="PROSITE" id="PS50887"/>
    </source>
</evidence>
<dbReference type="Gene3D" id="3.30.70.270">
    <property type="match status" value="1"/>
</dbReference>
<dbReference type="OrthoDB" id="2082207at2"/>
<dbReference type="GO" id="GO:0052621">
    <property type="term" value="F:diguanylate cyclase activity"/>
    <property type="evidence" value="ECO:0007669"/>
    <property type="project" value="TreeGrafter"/>
</dbReference>
<keyword evidence="3" id="KW-1185">Reference proteome</keyword>
<dbReference type="GO" id="GO:0043709">
    <property type="term" value="P:cell adhesion involved in single-species biofilm formation"/>
    <property type="evidence" value="ECO:0007669"/>
    <property type="project" value="TreeGrafter"/>
</dbReference>
<dbReference type="PANTHER" id="PTHR45138:SF9">
    <property type="entry name" value="DIGUANYLATE CYCLASE DGCM-RELATED"/>
    <property type="match status" value="1"/>
</dbReference>
<proteinExistence type="predicted"/>
<dbReference type="InterPro" id="IPR043128">
    <property type="entry name" value="Rev_trsase/Diguanyl_cyclase"/>
</dbReference>
<dbReference type="PROSITE" id="PS50887">
    <property type="entry name" value="GGDEF"/>
    <property type="match status" value="1"/>
</dbReference>
<dbReference type="InterPro" id="IPR000160">
    <property type="entry name" value="GGDEF_dom"/>
</dbReference>
<dbReference type="PANTHER" id="PTHR45138">
    <property type="entry name" value="REGULATORY COMPONENTS OF SENSORY TRANSDUCTION SYSTEM"/>
    <property type="match status" value="1"/>
</dbReference>
<dbReference type="Pfam" id="PF00990">
    <property type="entry name" value="GGDEF"/>
    <property type="match status" value="1"/>
</dbReference>
<dbReference type="SUPFAM" id="SSF55073">
    <property type="entry name" value="Nucleotide cyclase"/>
    <property type="match status" value="1"/>
</dbReference>
<name>A0A2W1JMX9_9CYAN</name>
<gene>
    <name evidence="2" type="primary">cph2_4</name>
    <name evidence="2" type="ORF">C1752_00836</name>
</gene>
<organism evidence="2 3">
    <name type="scientific">Acaryochloris thomasi RCC1774</name>
    <dbReference type="NCBI Taxonomy" id="1764569"/>
    <lineage>
        <taxon>Bacteria</taxon>
        <taxon>Bacillati</taxon>
        <taxon>Cyanobacteriota</taxon>
        <taxon>Cyanophyceae</taxon>
        <taxon>Acaryochloridales</taxon>
        <taxon>Acaryochloridaceae</taxon>
        <taxon>Acaryochloris</taxon>
        <taxon>Acaryochloris thomasi</taxon>
    </lineage>
</organism>
<dbReference type="RefSeq" id="WP_110984809.1">
    <property type="nucleotide sequence ID" value="NZ_CAWNWM010000002.1"/>
</dbReference>
<evidence type="ECO:0000313" key="3">
    <source>
        <dbReference type="Proteomes" id="UP000248857"/>
    </source>
</evidence>
<dbReference type="InterPro" id="IPR029787">
    <property type="entry name" value="Nucleotide_cyclase"/>
</dbReference>
<sequence length="278" mass="31050">MAQVHDYTQRNWDDDATLDAPLREIQGTITAQTPMNAGDEVILCLRCRVDEVESLVEQAATWKAHISFLAPVSTKVISAAAPPQLLRQMVQQIGTAIQHSLFQQLEHSRSIDPITNIAGRSRLNVRLEQEWRRMRSNQMPLALILGEFDQQEAYRKTYGKQAYNDCLRQLTKAVNSSARRSGDLVAQYQESTLAILLPNTSLDDAICLAKKIRWRIKSLAIESDEVQTPHHFTMSLGITSITPSHALTPANLVAGTEASLRQAQRAGGDQLIWQEGIL</sequence>
<dbReference type="Proteomes" id="UP000248857">
    <property type="component" value="Unassembled WGS sequence"/>
</dbReference>
<dbReference type="CDD" id="cd01949">
    <property type="entry name" value="GGDEF"/>
    <property type="match status" value="1"/>
</dbReference>
<dbReference type="InterPro" id="IPR050469">
    <property type="entry name" value="Diguanylate_Cyclase"/>
</dbReference>
<dbReference type="EMBL" id="PQWO01000002">
    <property type="protein sequence ID" value="PZD74683.1"/>
    <property type="molecule type" value="Genomic_DNA"/>
</dbReference>
<dbReference type="AlphaFoldDB" id="A0A2W1JMX9"/>
<accession>A0A2W1JMX9</accession>
<protein>
    <submittedName>
        <fullName evidence="2">Phytochrome-like protein cph2</fullName>
    </submittedName>
</protein>
<feature type="domain" description="GGDEF" evidence="1">
    <location>
        <begin position="139"/>
        <end position="276"/>
    </location>
</feature>
<dbReference type="SMART" id="SM00267">
    <property type="entry name" value="GGDEF"/>
    <property type="match status" value="1"/>
</dbReference>